<dbReference type="InterPro" id="IPR008929">
    <property type="entry name" value="Chondroitin_lyas"/>
</dbReference>
<organism evidence="4">
    <name type="scientific">marine sediment metagenome</name>
    <dbReference type="NCBI Taxonomy" id="412755"/>
    <lineage>
        <taxon>unclassified sequences</taxon>
        <taxon>metagenomes</taxon>
        <taxon>ecological metagenomes</taxon>
    </lineage>
</organism>
<evidence type="ECO:0000313" key="4">
    <source>
        <dbReference type="EMBL" id="GAF72658.1"/>
    </source>
</evidence>
<dbReference type="GO" id="GO:0005576">
    <property type="term" value="C:extracellular region"/>
    <property type="evidence" value="ECO:0007669"/>
    <property type="project" value="InterPro"/>
</dbReference>
<feature type="non-terminal residue" evidence="4">
    <location>
        <position position="492"/>
    </location>
</feature>
<dbReference type="InterPro" id="IPR011013">
    <property type="entry name" value="Gal_mutarotase_sf_dom"/>
</dbReference>
<dbReference type="Gene3D" id="2.70.98.10">
    <property type="match status" value="1"/>
</dbReference>
<dbReference type="GO" id="GO:0005975">
    <property type="term" value="P:carbohydrate metabolic process"/>
    <property type="evidence" value="ECO:0007669"/>
    <property type="project" value="InterPro"/>
</dbReference>
<name>X0RV39_9ZZZZ</name>
<feature type="non-terminal residue" evidence="4">
    <location>
        <position position="1"/>
    </location>
</feature>
<comment type="caution">
    <text evidence="4">The sequence shown here is derived from an EMBL/GenBank/DDBJ whole genome shotgun (WGS) entry which is preliminary data.</text>
</comment>
<dbReference type="InterPro" id="IPR015177">
    <property type="entry name" value="Lyase_catalyt"/>
</dbReference>
<dbReference type="SUPFAM" id="SSF74650">
    <property type="entry name" value="Galactose mutarotase-like"/>
    <property type="match status" value="1"/>
</dbReference>
<evidence type="ECO:0000256" key="1">
    <source>
        <dbReference type="ARBA" id="ARBA00006699"/>
    </source>
</evidence>
<dbReference type="SUPFAM" id="SSF48230">
    <property type="entry name" value="Chondroitin AC/alginate lyase"/>
    <property type="match status" value="1"/>
</dbReference>
<protein>
    <submittedName>
        <fullName evidence="4">Uncharacterized protein</fullName>
    </submittedName>
</protein>
<evidence type="ECO:0000259" key="3">
    <source>
        <dbReference type="Pfam" id="PF09093"/>
    </source>
</evidence>
<dbReference type="GO" id="GO:0006027">
    <property type="term" value="P:glycosaminoglycan catabolic process"/>
    <property type="evidence" value="ECO:0007669"/>
    <property type="project" value="InterPro"/>
</dbReference>
<dbReference type="Gene3D" id="1.50.10.100">
    <property type="entry name" value="Chondroitin AC/alginate lyase"/>
    <property type="match status" value="1"/>
</dbReference>
<dbReference type="PANTHER" id="PTHR37322">
    <property type="match status" value="1"/>
</dbReference>
<dbReference type="InterPro" id="IPR003159">
    <property type="entry name" value="Lyase_8_central_dom"/>
</dbReference>
<accession>X0RV39</accession>
<reference evidence="4" key="1">
    <citation type="journal article" date="2014" name="Front. Microbiol.">
        <title>High frequency of phylogenetically diverse reductive dehalogenase-homologous genes in deep subseafloor sedimentary metagenomes.</title>
        <authorList>
            <person name="Kawai M."/>
            <person name="Futagami T."/>
            <person name="Toyoda A."/>
            <person name="Takaki Y."/>
            <person name="Nishi S."/>
            <person name="Hori S."/>
            <person name="Arai W."/>
            <person name="Tsubouchi T."/>
            <person name="Morono Y."/>
            <person name="Uchiyama I."/>
            <person name="Ito T."/>
            <person name="Fujiyama A."/>
            <person name="Inagaki F."/>
            <person name="Takami H."/>
        </authorList>
    </citation>
    <scope>NUCLEOTIDE SEQUENCE</scope>
    <source>
        <strain evidence="4">Expedition CK06-06</strain>
    </source>
</reference>
<dbReference type="EMBL" id="BARS01002778">
    <property type="protein sequence ID" value="GAF72658.1"/>
    <property type="molecule type" value="Genomic_DNA"/>
</dbReference>
<comment type="similarity">
    <text evidence="1">Belongs to the polysaccharide lyase 8 family.</text>
</comment>
<gene>
    <name evidence="4" type="ORF">S01H1_05329</name>
</gene>
<dbReference type="PANTHER" id="PTHR37322:SF3">
    <property type="entry name" value="CHONDROITIN SULFATE ABC EXOLYASE"/>
    <property type="match status" value="1"/>
</dbReference>
<dbReference type="InterPro" id="IPR014718">
    <property type="entry name" value="GH-type_carb-bd"/>
</dbReference>
<dbReference type="GO" id="GO:0016837">
    <property type="term" value="F:carbon-oxygen lyase activity, acting on polysaccharides"/>
    <property type="evidence" value="ECO:0007669"/>
    <property type="project" value="UniProtKB-ARBA"/>
</dbReference>
<feature type="domain" description="Polysaccharide lyase family 8 central" evidence="2">
    <location>
        <begin position="211"/>
        <end position="460"/>
    </location>
</feature>
<dbReference type="GO" id="GO:0030246">
    <property type="term" value="F:carbohydrate binding"/>
    <property type="evidence" value="ECO:0007669"/>
    <property type="project" value="InterPro"/>
</dbReference>
<feature type="domain" description="Lyase catalytic" evidence="3">
    <location>
        <begin position="3"/>
        <end position="154"/>
    </location>
</feature>
<dbReference type="AlphaFoldDB" id="X0RV39"/>
<proteinExistence type="inferred from homology"/>
<sequence>RLRTTLLHRLFCILAMDDSPEKVRAMRGFLRWADSALDVANGWMGTVKPDFLGYHHRGVYANAYAPHAFHNGALVYYLLRDTPFALSDTVRENLRQTLLTARLIANKYEVPVSISGRMPFHPGVLNRILPGFAYMALSGDPMDREMAAAFMRLWDPSCEPIRDELIPKAAAGIMYLDTLGSLQAMVELSKSRVAPEAAPSGHWSKPYGALAIHRRDEWMVSVKGWSKYVWNYEGHADENVFGRYHSHGAIQVLARGTPVTASESGYAEEGWDWSRWPGTTAINLPLKVLGATPKESARRFSDETFVGGVSLEGRDGAFAMKLHDTVHDTSFRAIKSVFCFEDTIVCLGSNIRNDDASHRTETTLFQCRLPASDAAVWVSSAKPVTAFPFESTFDDGETVWLMDSVGNGYYAPNARGLRVARRRQQSIRDVGKGETEGDFAVAWIDHGAAPKDDGYEYAMLIQSTPDAVARFAKDPTYQVLRRDETSHIVRDR</sequence>
<dbReference type="Pfam" id="PF09093">
    <property type="entry name" value="Lyase_catalyt"/>
    <property type="match status" value="1"/>
</dbReference>
<evidence type="ECO:0000259" key="2">
    <source>
        <dbReference type="Pfam" id="PF02278"/>
    </source>
</evidence>
<dbReference type="InterPro" id="IPR039174">
    <property type="entry name" value="Chondroitin_ABC_lyase"/>
</dbReference>
<dbReference type="Pfam" id="PF02278">
    <property type="entry name" value="Lyase_8"/>
    <property type="match status" value="1"/>
</dbReference>